<organism evidence="1 2">
    <name type="scientific">Akanthomyces lecanii RCEF 1005</name>
    <dbReference type="NCBI Taxonomy" id="1081108"/>
    <lineage>
        <taxon>Eukaryota</taxon>
        <taxon>Fungi</taxon>
        <taxon>Dikarya</taxon>
        <taxon>Ascomycota</taxon>
        <taxon>Pezizomycotina</taxon>
        <taxon>Sordariomycetes</taxon>
        <taxon>Hypocreomycetidae</taxon>
        <taxon>Hypocreales</taxon>
        <taxon>Cordycipitaceae</taxon>
        <taxon>Akanthomyces</taxon>
        <taxon>Cordyceps confragosa</taxon>
    </lineage>
</organism>
<name>A0A162KKQ5_CORDF</name>
<reference evidence="1 2" key="1">
    <citation type="journal article" date="2016" name="Genome Biol. Evol.">
        <title>Divergent and convergent evolution of fungal pathogenicity.</title>
        <authorList>
            <person name="Shang Y."/>
            <person name="Xiao G."/>
            <person name="Zheng P."/>
            <person name="Cen K."/>
            <person name="Zhan S."/>
            <person name="Wang C."/>
        </authorList>
    </citation>
    <scope>NUCLEOTIDE SEQUENCE [LARGE SCALE GENOMIC DNA]</scope>
    <source>
        <strain evidence="1 2">RCEF 1005</strain>
    </source>
</reference>
<keyword evidence="2" id="KW-1185">Reference proteome</keyword>
<protein>
    <submittedName>
        <fullName evidence="1">Uncharacterized protein</fullName>
    </submittedName>
</protein>
<sequence>MDALTIPVKGCSRFPPILYDYPIPYCILAADHPRMEQCCKQVAGSQNNTAEGCYPWCPILPQATATAAAADDNDTAPTTGDTMNSFYMCLVDGDDGAPPEGLSCSSEIQRREASAGSRVAEAGSLRIKMTSGLGTLMVVALLYS</sequence>
<dbReference type="Proteomes" id="UP000076881">
    <property type="component" value="Unassembled WGS sequence"/>
</dbReference>
<proteinExistence type="predicted"/>
<evidence type="ECO:0000313" key="2">
    <source>
        <dbReference type="Proteomes" id="UP000076881"/>
    </source>
</evidence>
<gene>
    <name evidence="1" type="ORF">LEL_06102</name>
</gene>
<evidence type="ECO:0000313" key="1">
    <source>
        <dbReference type="EMBL" id="OAA76418.1"/>
    </source>
</evidence>
<comment type="caution">
    <text evidence="1">The sequence shown here is derived from an EMBL/GenBank/DDBJ whole genome shotgun (WGS) entry which is preliminary data.</text>
</comment>
<accession>A0A162KKQ5</accession>
<dbReference type="EMBL" id="AZHF01000004">
    <property type="protein sequence ID" value="OAA76418.1"/>
    <property type="molecule type" value="Genomic_DNA"/>
</dbReference>
<dbReference type="OrthoDB" id="10458379at2759"/>
<dbReference type="AlphaFoldDB" id="A0A162KKQ5"/>